<keyword evidence="5" id="KW-1185">Reference proteome</keyword>
<evidence type="ECO:0000259" key="3">
    <source>
        <dbReference type="PROSITE" id="PS51662"/>
    </source>
</evidence>
<evidence type="ECO:0000313" key="4">
    <source>
        <dbReference type="EMBL" id="MBB6069616.1"/>
    </source>
</evidence>
<sequence>MTTQTRSGMGRTGIRRASAAVLGGWMTACAPAMAPATVPVSAPVMVAEAFTTPRDTADNIDSPAVWHGPEGRHWLLSTAKTGDVIVISDAATGRTLRRASGPGTALGQMERPNGIAVVDDLAFVVERDNHRVQVFRLPGMQPVGMYGADDLALPYGIAVVRDGAGAYTTWVTDNYEQADESIPPDAELGRRVRQYRVSVAEDGLRAEPVRAFGATGGAGTLRVVESIAADPAYGRLIVAEENPGESALKVYSLDGRFTGPVIPPAFFPSQAEGIALYACGAREGYWIATDQSHEANAFHVFDRRTLAHRGSFRGPTVRNTDGVTLTQVGFGPFPAGAFYAVHDDGNVAAFSWSAIADALGLRKDCTLPAR</sequence>
<protein>
    <submittedName>
        <fullName evidence="4">3-phytase</fullName>
        <ecNumber evidence="4">3.1.3.8</ecNumber>
    </submittedName>
</protein>
<dbReference type="EMBL" id="JACHIA010000002">
    <property type="protein sequence ID" value="MBB6069616.1"/>
    <property type="molecule type" value="Genomic_DNA"/>
</dbReference>
<dbReference type="AlphaFoldDB" id="A0A841GX93"/>
<gene>
    <name evidence="4" type="ORF">HNQ61_001231</name>
</gene>
<feature type="signal peptide" evidence="2">
    <location>
        <begin position="1"/>
        <end position="34"/>
    </location>
</feature>
<dbReference type="Proteomes" id="UP000582837">
    <property type="component" value="Unassembled WGS sequence"/>
</dbReference>
<dbReference type="Pfam" id="PF02333">
    <property type="entry name" value="Phytase"/>
    <property type="match status" value="1"/>
</dbReference>
<name>A0A841GX93_9BACT</name>
<feature type="domain" description="BPP" evidence="3">
    <location>
        <begin position="35"/>
        <end position="359"/>
    </location>
</feature>
<evidence type="ECO:0000256" key="1">
    <source>
        <dbReference type="ARBA" id="ARBA00022737"/>
    </source>
</evidence>
<evidence type="ECO:0000313" key="5">
    <source>
        <dbReference type="Proteomes" id="UP000582837"/>
    </source>
</evidence>
<evidence type="ECO:0000256" key="2">
    <source>
        <dbReference type="SAM" id="SignalP"/>
    </source>
</evidence>
<dbReference type="InterPro" id="IPR050952">
    <property type="entry name" value="TRIM-NHL_E3_ligases"/>
</dbReference>
<proteinExistence type="predicted"/>
<organism evidence="4 5">
    <name type="scientific">Longimicrobium terrae</name>
    <dbReference type="NCBI Taxonomy" id="1639882"/>
    <lineage>
        <taxon>Bacteria</taxon>
        <taxon>Pseudomonadati</taxon>
        <taxon>Gemmatimonadota</taxon>
        <taxon>Longimicrobiia</taxon>
        <taxon>Longimicrobiales</taxon>
        <taxon>Longimicrobiaceae</taxon>
        <taxon>Longimicrobium</taxon>
    </lineage>
</organism>
<reference evidence="4 5" key="1">
    <citation type="submission" date="2020-08" db="EMBL/GenBank/DDBJ databases">
        <title>Genomic Encyclopedia of Type Strains, Phase IV (KMG-IV): sequencing the most valuable type-strain genomes for metagenomic binning, comparative biology and taxonomic classification.</title>
        <authorList>
            <person name="Goeker M."/>
        </authorList>
    </citation>
    <scope>NUCLEOTIDE SEQUENCE [LARGE SCALE GENOMIC DNA]</scope>
    <source>
        <strain evidence="4 5">DSM 29007</strain>
    </source>
</reference>
<dbReference type="Pfam" id="PF01436">
    <property type="entry name" value="NHL"/>
    <property type="match status" value="1"/>
</dbReference>
<dbReference type="InterPro" id="IPR001258">
    <property type="entry name" value="NHL_repeat"/>
</dbReference>
<comment type="caution">
    <text evidence="4">The sequence shown here is derived from an EMBL/GenBank/DDBJ whole genome shotgun (WGS) entry which is preliminary data.</text>
</comment>
<feature type="chain" id="PRO_5032937397" evidence="2">
    <location>
        <begin position="35"/>
        <end position="370"/>
    </location>
</feature>
<accession>A0A841GX93</accession>
<dbReference type="Gene3D" id="2.120.10.30">
    <property type="entry name" value="TolB, C-terminal domain"/>
    <property type="match status" value="1"/>
</dbReference>
<keyword evidence="2" id="KW-0732">Signal</keyword>
<keyword evidence="1" id="KW-0677">Repeat</keyword>
<dbReference type="PANTHER" id="PTHR24104:SF25">
    <property type="entry name" value="PROTEIN LIN-41"/>
    <property type="match status" value="1"/>
</dbReference>
<dbReference type="InterPro" id="IPR003431">
    <property type="entry name" value="B-propeller_Phytase"/>
</dbReference>
<dbReference type="GO" id="GO:0016158">
    <property type="term" value="F:inositol hexakisphosphate 3-phosphatase activity"/>
    <property type="evidence" value="ECO:0007669"/>
    <property type="project" value="UniProtKB-EC"/>
</dbReference>
<dbReference type="SUPFAM" id="SSF50956">
    <property type="entry name" value="Thermostable phytase (3-phytase)"/>
    <property type="match status" value="1"/>
</dbReference>
<dbReference type="PROSITE" id="PS51662">
    <property type="entry name" value="BP_PHYTASE"/>
    <property type="match status" value="1"/>
</dbReference>
<dbReference type="GO" id="GO:0008270">
    <property type="term" value="F:zinc ion binding"/>
    <property type="evidence" value="ECO:0007669"/>
    <property type="project" value="UniProtKB-KW"/>
</dbReference>
<dbReference type="InterPro" id="IPR011042">
    <property type="entry name" value="6-blade_b-propeller_TolB-like"/>
</dbReference>
<dbReference type="PANTHER" id="PTHR24104">
    <property type="entry name" value="E3 UBIQUITIN-PROTEIN LIGASE NHLRC1-RELATED"/>
    <property type="match status" value="1"/>
</dbReference>
<keyword evidence="4" id="KW-0378">Hydrolase</keyword>
<dbReference type="EC" id="3.1.3.8" evidence="4"/>
<dbReference type="RefSeq" id="WP_205761886.1">
    <property type="nucleotide sequence ID" value="NZ_JABDTL010000002.1"/>
</dbReference>
<dbReference type="PROSITE" id="PS51257">
    <property type="entry name" value="PROKAR_LIPOPROTEIN"/>
    <property type="match status" value="1"/>
</dbReference>